<dbReference type="EMBL" id="JBHSWD010000006">
    <property type="protein sequence ID" value="MFC6593227.1"/>
    <property type="molecule type" value="Genomic_DNA"/>
</dbReference>
<reference evidence="2" key="3">
    <citation type="submission" date="2024-09" db="EMBL/GenBank/DDBJ databases">
        <authorList>
            <person name="Sun Q."/>
            <person name="Mori K."/>
        </authorList>
    </citation>
    <scope>NUCLEOTIDE SEQUENCE</scope>
    <source>
        <strain evidence="2">NBRC 112440</strain>
    </source>
</reference>
<feature type="region of interest" description="Disordered" evidence="1">
    <location>
        <begin position="28"/>
        <end position="53"/>
    </location>
</feature>
<comment type="caution">
    <text evidence="2">The sequence shown here is derived from an EMBL/GenBank/DDBJ whole genome shotgun (WGS) entry which is preliminary data.</text>
</comment>
<evidence type="ECO:0000313" key="3">
    <source>
        <dbReference type="EMBL" id="MFC6593227.1"/>
    </source>
</evidence>
<evidence type="ECO:0000256" key="1">
    <source>
        <dbReference type="SAM" id="MobiDB-lite"/>
    </source>
</evidence>
<dbReference type="EMBL" id="JBHSWD010000006">
    <property type="protein sequence ID" value="MFC6593153.1"/>
    <property type="molecule type" value="Genomic_DNA"/>
</dbReference>
<keyword evidence="4" id="KW-1185">Reference proteome</keyword>
<protein>
    <submittedName>
        <fullName evidence="2">Uncharacterized protein</fullName>
    </submittedName>
</protein>
<accession>A0ABW1YI43</accession>
<dbReference type="Proteomes" id="UP001596297">
    <property type="component" value="Unassembled WGS sequence"/>
</dbReference>
<gene>
    <name evidence="2" type="ORF">ACFP81_14790</name>
    <name evidence="3" type="ORF">ACFP81_15200</name>
</gene>
<sequence>MITGFPTSWQANGGLQIVQHYAALLDDHQNQRDQNGEPSLVDTEKGTQGCEKG</sequence>
<reference evidence="2" key="1">
    <citation type="journal article" date="2014" name="Int. J. Syst. Evol. Microbiol.">
        <title>Complete genome of a new Firmicutes species belonging to the dominant human colonic microbiota ('Ruminococcus bicirculans') reveals two chromosomes and a selective capacity to utilize plant glucans.</title>
        <authorList>
            <consortium name="NISC Comparative Sequencing Program"/>
            <person name="Wegmann U."/>
            <person name="Louis P."/>
            <person name="Goesmann A."/>
            <person name="Henrissat B."/>
            <person name="Duncan S.H."/>
            <person name="Flint H.J."/>
        </authorList>
    </citation>
    <scope>NUCLEOTIDE SEQUENCE</scope>
    <source>
        <strain evidence="2">NBRC 112440</strain>
    </source>
</reference>
<organism evidence="2 4">
    <name type="scientific">Deinococcus lacus</name>
    <dbReference type="NCBI Taxonomy" id="392561"/>
    <lineage>
        <taxon>Bacteria</taxon>
        <taxon>Thermotogati</taxon>
        <taxon>Deinococcota</taxon>
        <taxon>Deinococci</taxon>
        <taxon>Deinococcales</taxon>
        <taxon>Deinococcaceae</taxon>
        <taxon>Deinococcus</taxon>
    </lineage>
</organism>
<evidence type="ECO:0000313" key="2">
    <source>
        <dbReference type="EMBL" id="MFC6593153.1"/>
    </source>
</evidence>
<evidence type="ECO:0000313" key="4">
    <source>
        <dbReference type="Proteomes" id="UP001596297"/>
    </source>
</evidence>
<proteinExistence type="predicted"/>
<name>A0ABW1YI43_9DEIO</name>
<dbReference type="RefSeq" id="WP_380084226.1">
    <property type="nucleotide sequence ID" value="NZ_JBHSWD010000006.1"/>
</dbReference>
<reference evidence="4" key="2">
    <citation type="journal article" date="2019" name="Int. J. Syst. Evol. Microbiol.">
        <title>The Global Catalogue of Microorganisms (GCM) 10K type strain sequencing project: providing services to taxonomists for standard genome sequencing and annotation.</title>
        <authorList>
            <consortium name="The Broad Institute Genomics Platform"/>
            <consortium name="The Broad Institute Genome Sequencing Center for Infectious Disease"/>
            <person name="Wu L."/>
            <person name="Ma J."/>
        </authorList>
    </citation>
    <scope>NUCLEOTIDE SEQUENCE [LARGE SCALE GENOMIC DNA]</scope>
    <source>
        <strain evidence="4">CGMCC 1.15772</strain>
    </source>
</reference>